<dbReference type="NCBIfam" id="TIGR00624">
    <property type="entry name" value="tag"/>
    <property type="match status" value="1"/>
</dbReference>
<comment type="catalytic activity">
    <reaction evidence="6">
        <text>Hydrolysis of alkylated DNA, releasing 3-methyladenine.</text>
        <dbReference type="EC" id="3.2.2.20"/>
    </reaction>
</comment>
<feature type="binding site" evidence="9">
    <location>
        <position position="22"/>
    </location>
    <ligand>
        <name>Zn(2+)</name>
        <dbReference type="ChEBI" id="CHEBI:29105"/>
    </ligand>
</feature>
<keyword evidence="3" id="KW-0378">Hydrolase</keyword>
<dbReference type="GO" id="GO:0008725">
    <property type="term" value="F:DNA-3-methyladenine glycosylase activity"/>
    <property type="evidence" value="ECO:0007669"/>
    <property type="project" value="UniProtKB-EC"/>
</dbReference>
<dbReference type="Pfam" id="PF03352">
    <property type="entry name" value="Adenine_glyco"/>
    <property type="match status" value="1"/>
</dbReference>
<protein>
    <recommendedName>
        <fullName evidence="8">DNA-3-methyladenine glycosylase I</fullName>
        <ecNumber evidence="8">3.2.2.20</ecNumber>
    </recommendedName>
</protein>
<sequence>MSDGQQSRCGWVGAEQLYIDYHDQEWGVPVYDDRMLFEMLILEGAQAGLSWITVLRKREGYREAFDKFDPEIIAGYGSDKVAALMENPGIVRNRAKIAATIGNAQAWLEMMEDGTAQADGGAFSKFIWSFVDGKPIVNRWRDLSEVPAETAESQALSKALKKKGFRFVGPTICYAFMQATGMVNDHTVDCFRYDQVL</sequence>
<comment type="caution">
    <text evidence="10">The sequence shown here is derived from an EMBL/GenBank/DDBJ whole genome shotgun (WGS) entry which is preliminary data.</text>
</comment>
<dbReference type="FunFam" id="1.10.340.30:FF:000009">
    <property type="entry name" value="DNA-3-methyladenine glycosylase I"/>
    <property type="match status" value="1"/>
</dbReference>
<dbReference type="SUPFAM" id="SSF48150">
    <property type="entry name" value="DNA-glycosylase"/>
    <property type="match status" value="1"/>
</dbReference>
<dbReference type="InterPro" id="IPR005019">
    <property type="entry name" value="Adenine_glyco"/>
</dbReference>
<dbReference type="AlphaFoldDB" id="A0A545TGG0"/>
<evidence type="ECO:0000313" key="11">
    <source>
        <dbReference type="Proteomes" id="UP000315252"/>
    </source>
</evidence>
<dbReference type="EC" id="3.2.2.20" evidence="8"/>
<evidence type="ECO:0000256" key="7">
    <source>
        <dbReference type="ARBA" id="ARBA00057608"/>
    </source>
</evidence>
<keyword evidence="5" id="KW-0234">DNA repair</keyword>
<feature type="binding site" evidence="9">
    <location>
        <position position="9"/>
    </location>
    <ligand>
        <name>Zn(2+)</name>
        <dbReference type="ChEBI" id="CHEBI:29105"/>
    </ligand>
</feature>
<keyword evidence="4 9" id="KW-0862">Zinc</keyword>
<evidence type="ECO:0000256" key="8">
    <source>
        <dbReference type="ARBA" id="ARBA00066766"/>
    </source>
</evidence>
<organism evidence="10 11">
    <name type="scientific">Denitrobaculum tricleocarpae</name>
    <dbReference type="NCBI Taxonomy" id="2591009"/>
    <lineage>
        <taxon>Bacteria</taxon>
        <taxon>Pseudomonadati</taxon>
        <taxon>Pseudomonadota</taxon>
        <taxon>Alphaproteobacteria</taxon>
        <taxon>Rhodospirillales</taxon>
        <taxon>Rhodospirillaceae</taxon>
        <taxon>Denitrobaculum</taxon>
    </lineage>
</organism>
<evidence type="ECO:0000256" key="6">
    <source>
        <dbReference type="ARBA" id="ARBA00052558"/>
    </source>
</evidence>
<dbReference type="GO" id="GO:0046872">
    <property type="term" value="F:metal ion binding"/>
    <property type="evidence" value="ECO:0007669"/>
    <property type="project" value="UniProtKB-KW"/>
</dbReference>
<evidence type="ECO:0000256" key="5">
    <source>
        <dbReference type="ARBA" id="ARBA00023204"/>
    </source>
</evidence>
<evidence type="ECO:0000256" key="3">
    <source>
        <dbReference type="ARBA" id="ARBA00022801"/>
    </source>
</evidence>
<name>A0A545TGG0_9PROT</name>
<dbReference type="PANTHER" id="PTHR30037">
    <property type="entry name" value="DNA-3-METHYLADENINE GLYCOSYLASE 1"/>
    <property type="match status" value="1"/>
</dbReference>
<keyword evidence="2" id="KW-0227">DNA damage</keyword>
<dbReference type="InterPro" id="IPR011257">
    <property type="entry name" value="DNA_glycosylase"/>
</dbReference>
<keyword evidence="1 9" id="KW-0479">Metal-binding</keyword>
<feature type="binding site" evidence="9">
    <location>
        <position position="186"/>
    </location>
    <ligand>
        <name>Zn(2+)</name>
        <dbReference type="ChEBI" id="CHEBI:29105"/>
    </ligand>
</feature>
<evidence type="ECO:0000256" key="2">
    <source>
        <dbReference type="ARBA" id="ARBA00022763"/>
    </source>
</evidence>
<reference evidence="10 11" key="1">
    <citation type="submission" date="2019-06" db="EMBL/GenBank/DDBJ databases">
        <title>Whole genome sequence for Rhodospirillaceae sp. R148.</title>
        <authorList>
            <person name="Wang G."/>
        </authorList>
    </citation>
    <scope>NUCLEOTIDE SEQUENCE [LARGE SCALE GENOMIC DNA]</scope>
    <source>
        <strain evidence="10 11">R148</strain>
    </source>
</reference>
<evidence type="ECO:0000313" key="10">
    <source>
        <dbReference type="EMBL" id="TQV76317.1"/>
    </source>
</evidence>
<evidence type="ECO:0000256" key="4">
    <source>
        <dbReference type="ARBA" id="ARBA00022833"/>
    </source>
</evidence>
<dbReference type="RefSeq" id="WP_142898580.1">
    <property type="nucleotide sequence ID" value="NZ_ML660059.1"/>
</dbReference>
<dbReference type="OrthoDB" id="9807664at2"/>
<proteinExistence type="predicted"/>
<dbReference type="InterPro" id="IPR004597">
    <property type="entry name" value="Tag"/>
</dbReference>
<feature type="binding site" evidence="9">
    <location>
        <position position="190"/>
    </location>
    <ligand>
        <name>Zn(2+)</name>
        <dbReference type="ChEBI" id="CHEBI:29105"/>
    </ligand>
</feature>
<evidence type="ECO:0000256" key="9">
    <source>
        <dbReference type="PIRSR" id="PIRSR604597-1"/>
    </source>
</evidence>
<dbReference type="EMBL" id="VHSH01000008">
    <property type="protein sequence ID" value="TQV76317.1"/>
    <property type="molecule type" value="Genomic_DNA"/>
</dbReference>
<comment type="function">
    <text evidence="7">Hydrolysis of the deoxyribose N-glycosidic bond to excise 3-methyladenine from the damaged DNA polymer formed by alkylation lesions.</text>
</comment>
<dbReference type="Gene3D" id="1.10.340.30">
    <property type="entry name" value="Hypothetical protein, domain 2"/>
    <property type="match status" value="1"/>
</dbReference>
<dbReference type="InterPro" id="IPR052891">
    <property type="entry name" value="DNA-3mA_glycosylase"/>
</dbReference>
<dbReference type="PANTHER" id="PTHR30037:SF4">
    <property type="entry name" value="DNA-3-METHYLADENINE GLYCOSYLASE I"/>
    <property type="match status" value="1"/>
</dbReference>
<evidence type="ECO:0000256" key="1">
    <source>
        <dbReference type="ARBA" id="ARBA00022723"/>
    </source>
</evidence>
<keyword evidence="11" id="KW-1185">Reference proteome</keyword>
<gene>
    <name evidence="10" type="ORF">FKG95_22060</name>
</gene>
<dbReference type="Proteomes" id="UP000315252">
    <property type="component" value="Unassembled WGS sequence"/>
</dbReference>
<accession>A0A545TGG0</accession>
<dbReference type="GO" id="GO:0006284">
    <property type="term" value="P:base-excision repair"/>
    <property type="evidence" value="ECO:0007669"/>
    <property type="project" value="InterPro"/>
</dbReference>